<reference evidence="5 8" key="2">
    <citation type="submission" date="2020-08" db="EMBL/GenBank/DDBJ databases">
        <title>Genomic Encyclopedia of Type Strains, Phase IV (KMG-IV): sequencing the most valuable type-strain genomes for metagenomic binning, comparative biology and taxonomic classification.</title>
        <authorList>
            <person name="Goeker M."/>
        </authorList>
    </citation>
    <scope>NUCLEOTIDE SEQUENCE [LARGE SCALE GENOMIC DNA]</scope>
    <source>
        <strain evidence="5 8">DSM 100021</strain>
    </source>
</reference>
<evidence type="ECO:0000259" key="4">
    <source>
        <dbReference type="Pfam" id="PF10502"/>
    </source>
</evidence>
<dbReference type="Proteomes" id="UP000185598">
    <property type="component" value="Unassembled WGS sequence"/>
</dbReference>
<dbReference type="Proteomes" id="UP000544107">
    <property type="component" value="Unassembled WGS sequence"/>
</dbReference>
<dbReference type="GO" id="GO:0009003">
    <property type="term" value="F:signal peptidase activity"/>
    <property type="evidence" value="ECO:0007669"/>
    <property type="project" value="UniProtKB-EC"/>
</dbReference>
<keyword evidence="3" id="KW-1133">Transmembrane helix</keyword>
<dbReference type="Gene3D" id="2.10.109.10">
    <property type="entry name" value="Umud Fragment, subunit A"/>
    <property type="match status" value="1"/>
</dbReference>
<evidence type="ECO:0000313" key="5">
    <source>
        <dbReference type="EMBL" id="MBB4007895.1"/>
    </source>
</evidence>
<dbReference type="OrthoDB" id="8364482at2"/>
<dbReference type="GO" id="GO:0004252">
    <property type="term" value="F:serine-type endopeptidase activity"/>
    <property type="evidence" value="ECO:0007669"/>
    <property type="project" value="InterPro"/>
</dbReference>
<dbReference type="InterPro" id="IPR000223">
    <property type="entry name" value="Pept_S26A_signal_pept_1"/>
</dbReference>
<keyword evidence="3" id="KW-0645">Protease</keyword>
<dbReference type="GO" id="GO:0006465">
    <property type="term" value="P:signal peptide processing"/>
    <property type="evidence" value="ECO:0007669"/>
    <property type="project" value="InterPro"/>
</dbReference>
<protein>
    <recommendedName>
        <fullName evidence="2 3">Signal peptidase I</fullName>
        <ecNumber evidence="3">3.4.21.89</ecNumber>
    </recommendedName>
</protein>
<sequence length="214" mass="23403">MGIVSAFRNRNPKWAAGLALFLSPSVATFYLGRGRLGLLYVLADLLVGNVFLFALKYYGIFQPALIFAAVIIAYRAGASVHVYMIASRQPPLGRYPWFARFHNVLLLLYIAPLVIALAIRNIVVQPFTIPSGSMLPTAQVGDYVFAEKLTYGMSQYSVFGGLGPGIRIGGRLPGRGEIVAFALPSNPRQDWISRVIGLPGDRIQMRGGRLFING</sequence>
<dbReference type="PANTHER" id="PTHR43390">
    <property type="entry name" value="SIGNAL PEPTIDASE I"/>
    <property type="match status" value="1"/>
</dbReference>
<evidence type="ECO:0000313" key="7">
    <source>
        <dbReference type="Proteomes" id="UP000185598"/>
    </source>
</evidence>
<dbReference type="GO" id="GO:0016020">
    <property type="term" value="C:membrane"/>
    <property type="evidence" value="ECO:0007669"/>
    <property type="project" value="UniProtKB-SubCell"/>
</dbReference>
<dbReference type="SUPFAM" id="SSF51306">
    <property type="entry name" value="LexA/Signal peptidase"/>
    <property type="match status" value="1"/>
</dbReference>
<keyword evidence="3" id="KW-0812">Transmembrane</keyword>
<feature type="domain" description="Peptidase S26" evidence="4">
    <location>
        <begin position="107"/>
        <end position="214"/>
    </location>
</feature>
<dbReference type="InterPro" id="IPR036286">
    <property type="entry name" value="LexA/Signal_pep-like_sf"/>
</dbReference>
<dbReference type="AlphaFoldDB" id="A0A1Q9A0W6"/>
<dbReference type="RefSeq" id="WP_075616275.1">
    <property type="nucleotide sequence ID" value="NZ_JACIED010000002.1"/>
</dbReference>
<gene>
    <name evidence="6" type="ORF">BJF91_08780</name>
    <name evidence="5" type="ORF">GGQ71_002158</name>
</gene>
<evidence type="ECO:0000313" key="6">
    <source>
        <dbReference type="EMBL" id="OLP48220.1"/>
    </source>
</evidence>
<name>A0A1Q9A0W6_9HYPH</name>
<dbReference type="InterPro" id="IPR019533">
    <property type="entry name" value="Peptidase_S26"/>
</dbReference>
<dbReference type="PANTHER" id="PTHR43390:SF1">
    <property type="entry name" value="CHLOROPLAST PROCESSING PEPTIDASE"/>
    <property type="match status" value="1"/>
</dbReference>
<comment type="subcellular location">
    <subcellularLocation>
        <location evidence="3">Membrane</location>
        <topology evidence="3">Single-pass type II membrane protein</topology>
    </subcellularLocation>
</comment>
<dbReference type="EC" id="3.4.21.89" evidence="3"/>
<organism evidence="6 7">
    <name type="scientific">Allorhizobium taibaishanense</name>
    <dbReference type="NCBI Taxonomy" id="887144"/>
    <lineage>
        <taxon>Bacteria</taxon>
        <taxon>Pseudomonadati</taxon>
        <taxon>Pseudomonadota</taxon>
        <taxon>Alphaproteobacteria</taxon>
        <taxon>Hyphomicrobiales</taxon>
        <taxon>Rhizobiaceae</taxon>
        <taxon>Rhizobium/Agrobacterium group</taxon>
        <taxon>Allorhizobium</taxon>
    </lineage>
</organism>
<keyword evidence="3" id="KW-0472">Membrane</keyword>
<dbReference type="STRING" id="887144.BJF91_08780"/>
<feature type="transmembrane region" description="Helical" evidence="3">
    <location>
        <begin position="37"/>
        <end position="58"/>
    </location>
</feature>
<reference evidence="6 7" key="1">
    <citation type="submission" date="2016-09" db="EMBL/GenBank/DDBJ databases">
        <title>Rhizobium oryziradicis sp. nov., isolated from the root of rice.</title>
        <authorList>
            <person name="Zhao J."/>
            <person name="Zhang X."/>
        </authorList>
    </citation>
    <scope>NUCLEOTIDE SEQUENCE [LARGE SCALE GENOMIC DNA]</scope>
    <source>
        <strain evidence="6 7">14971</strain>
    </source>
</reference>
<dbReference type="NCBIfam" id="TIGR02227">
    <property type="entry name" value="sigpep_I_bact"/>
    <property type="match status" value="1"/>
</dbReference>
<comment type="caution">
    <text evidence="3">Lacks conserved residue(s) required for the propagation of feature annotation.</text>
</comment>
<accession>A0A1Q9A0W6</accession>
<dbReference type="PRINTS" id="PR00727">
    <property type="entry name" value="LEADERPTASE"/>
</dbReference>
<feature type="transmembrane region" description="Helical" evidence="3">
    <location>
        <begin position="106"/>
        <end position="124"/>
    </location>
</feature>
<comment type="caution">
    <text evidence="6">The sequence shown here is derived from an EMBL/GenBank/DDBJ whole genome shotgun (WGS) entry which is preliminary data.</text>
</comment>
<evidence type="ECO:0000313" key="8">
    <source>
        <dbReference type="Proteomes" id="UP000544107"/>
    </source>
</evidence>
<evidence type="ECO:0000256" key="2">
    <source>
        <dbReference type="ARBA" id="ARBA00019232"/>
    </source>
</evidence>
<proteinExistence type="inferred from homology"/>
<keyword evidence="3" id="KW-0378">Hydrolase</keyword>
<dbReference type="CDD" id="cd06530">
    <property type="entry name" value="S26_SPase_I"/>
    <property type="match status" value="1"/>
</dbReference>
<keyword evidence="7" id="KW-1185">Reference proteome</keyword>
<evidence type="ECO:0000256" key="1">
    <source>
        <dbReference type="ARBA" id="ARBA00009370"/>
    </source>
</evidence>
<comment type="catalytic activity">
    <reaction evidence="3">
        <text>Cleavage of hydrophobic, N-terminal signal or leader sequences from secreted and periplasmic proteins.</text>
        <dbReference type="EC" id="3.4.21.89"/>
    </reaction>
</comment>
<comment type="similarity">
    <text evidence="1 3">Belongs to the peptidase S26 family.</text>
</comment>
<dbReference type="Pfam" id="PF10502">
    <property type="entry name" value="Peptidase_S26"/>
    <property type="match status" value="1"/>
</dbReference>
<dbReference type="EMBL" id="MKIN01000024">
    <property type="protein sequence ID" value="OLP48220.1"/>
    <property type="molecule type" value="Genomic_DNA"/>
</dbReference>
<feature type="transmembrane region" description="Helical" evidence="3">
    <location>
        <begin position="65"/>
        <end position="86"/>
    </location>
</feature>
<dbReference type="EMBL" id="JACIED010000002">
    <property type="protein sequence ID" value="MBB4007895.1"/>
    <property type="molecule type" value="Genomic_DNA"/>
</dbReference>
<evidence type="ECO:0000256" key="3">
    <source>
        <dbReference type="RuleBase" id="RU362042"/>
    </source>
</evidence>